<organism evidence="2 3">
    <name type="scientific">Candidatus Gottesmanbacteria bacterium GW2011_GWB1_49_7</name>
    <dbReference type="NCBI Taxonomy" id="1618448"/>
    <lineage>
        <taxon>Bacteria</taxon>
        <taxon>Candidatus Gottesmaniibacteriota</taxon>
    </lineage>
</organism>
<sequence length="172" mass="18853">MSEEPNLPSTNAVLSVLVKSTEVMATITATISSYQNESVVNRQTLREATTNIVAKLDNLDRSISELKLMSEGAEVTRRNELARIFELLGEERKDRKETNADAGKEERALIQEIIRSELGERKQERSLVVLGAQAVWNVGGRYIVLAVSLLFAAIVMKIAGISLADIIGVVGK</sequence>
<evidence type="ECO:0000313" key="2">
    <source>
        <dbReference type="EMBL" id="KKW12790.1"/>
    </source>
</evidence>
<dbReference type="AlphaFoldDB" id="A0A0G1W2I9"/>
<proteinExistence type="predicted"/>
<accession>A0A0G1W2I9</accession>
<evidence type="ECO:0000313" key="3">
    <source>
        <dbReference type="Proteomes" id="UP000034588"/>
    </source>
</evidence>
<dbReference type="Proteomes" id="UP000034588">
    <property type="component" value="Unassembled WGS sequence"/>
</dbReference>
<feature type="transmembrane region" description="Helical" evidence="1">
    <location>
        <begin position="142"/>
        <end position="170"/>
    </location>
</feature>
<name>A0A0G1W2I9_9BACT</name>
<dbReference type="EMBL" id="LCQD01000009">
    <property type="protein sequence ID" value="KKW12790.1"/>
    <property type="molecule type" value="Genomic_DNA"/>
</dbReference>
<gene>
    <name evidence="2" type="ORF">UY48_C0009G0023</name>
</gene>
<keyword evidence="1" id="KW-0812">Transmembrane</keyword>
<keyword evidence="1" id="KW-1133">Transmembrane helix</keyword>
<comment type="caution">
    <text evidence="2">The sequence shown here is derived from an EMBL/GenBank/DDBJ whole genome shotgun (WGS) entry which is preliminary data.</text>
</comment>
<reference evidence="2 3" key="1">
    <citation type="journal article" date="2015" name="Nature">
        <title>rRNA introns, odd ribosomes, and small enigmatic genomes across a large radiation of phyla.</title>
        <authorList>
            <person name="Brown C.T."/>
            <person name="Hug L.A."/>
            <person name="Thomas B.C."/>
            <person name="Sharon I."/>
            <person name="Castelle C.J."/>
            <person name="Singh A."/>
            <person name="Wilkins M.J."/>
            <person name="Williams K.H."/>
            <person name="Banfield J.F."/>
        </authorList>
    </citation>
    <scope>NUCLEOTIDE SEQUENCE [LARGE SCALE GENOMIC DNA]</scope>
</reference>
<evidence type="ECO:0000256" key="1">
    <source>
        <dbReference type="SAM" id="Phobius"/>
    </source>
</evidence>
<keyword evidence="1" id="KW-0472">Membrane</keyword>
<protein>
    <submittedName>
        <fullName evidence="2">Uncharacterized protein</fullName>
    </submittedName>
</protein>